<dbReference type="EMBL" id="GL945474">
    <property type="protein sequence ID" value="EGO04596.1"/>
    <property type="molecule type" value="Genomic_DNA"/>
</dbReference>
<gene>
    <name evidence="2" type="ORF">SERLA73DRAFT_44768</name>
</gene>
<keyword evidence="3" id="KW-1185">Reference proteome</keyword>
<dbReference type="STRING" id="936435.F8PI18"/>
<sequence length="94" mass="10853">QELKATRSGNAHIHGMTRVISALIVYVSTQVWFIVLCSLRSSPIFSRTDTVTNLERFYTTVLNLLDDPEEREEVNNLLVWWNWYASLLLSCIGH</sequence>
<feature type="transmembrane region" description="Helical" evidence="1">
    <location>
        <begin position="20"/>
        <end position="39"/>
    </location>
</feature>
<dbReference type="AlphaFoldDB" id="F8PI18"/>
<accession>F8PI18</accession>
<dbReference type="Proteomes" id="UP000008063">
    <property type="component" value="Unassembled WGS sequence"/>
</dbReference>
<feature type="non-terminal residue" evidence="2">
    <location>
        <position position="1"/>
    </location>
</feature>
<proteinExistence type="predicted"/>
<dbReference type="OMA" id="HGMTRVI"/>
<evidence type="ECO:0000256" key="1">
    <source>
        <dbReference type="SAM" id="Phobius"/>
    </source>
</evidence>
<keyword evidence="1" id="KW-0812">Transmembrane</keyword>
<organism evidence="3">
    <name type="scientific">Serpula lacrymans var. lacrymans (strain S7.3)</name>
    <name type="common">Dry rot fungus</name>
    <dbReference type="NCBI Taxonomy" id="936435"/>
    <lineage>
        <taxon>Eukaryota</taxon>
        <taxon>Fungi</taxon>
        <taxon>Dikarya</taxon>
        <taxon>Basidiomycota</taxon>
        <taxon>Agaricomycotina</taxon>
        <taxon>Agaricomycetes</taxon>
        <taxon>Agaricomycetidae</taxon>
        <taxon>Boletales</taxon>
        <taxon>Coniophorineae</taxon>
        <taxon>Serpulaceae</taxon>
        <taxon>Serpula</taxon>
    </lineage>
</organism>
<dbReference type="HOGENOM" id="CLU_185716_0_0_1"/>
<reference evidence="3" key="1">
    <citation type="journal article" date="2011" name="Science">
        <title>The plant cell wall-decomposing machinery underlies the functional diversity of forest fungi.</title>
        <authorList>
            <person name="Eastwood D.C."/>
            <person name="Floudas D."/>
            <person name="Binder M."/>
            <person name="Majcherczyk A."/>
            <person name="Schneider P."/>
            <person name="Aerts A."/>
            <person name="Asiegbu F.O."/>
            <person name="Baker S.E."/>
            <person name="Barry K."/>
            <person name="Bendiksby M."/>
            <person name="Blumentritt M."/>
            <person name="Coutinho P.M."/>
            <person name="Cullen D."/>
            <person name="de Vries R.P."/>
            <person name="Gathman A."/>
            <person name="Goodell B."/>
            <person name="Henrissat B."/>
            <person name="Ihrmark K."/>
            <person name="Kauserud H."/>
            <person name="Kohler A."/>
            <person name="LaButti K."/>
            <person name="Lapidus A."/>
            <person name="Lavin J.L."/>
            <person name="Lee Y.-H."/>
            <person name="Lindquist E."/>
            <person name="Lilly W."/>
            <person name="Lucas S."/>
            <person name="Morin E."/>
            <person name="Murat C."/>
            <person name="Oguiza J.A."/>
            <person name="Park J."/>
            <person name="Pisabarro A.G."/>
            <person name="Riley R."/>
            <person name="Rosling A."/>
            <person name="Salamov A."/>
            <person name="Schmidt O."/>
            <person name="Schmutz J."/>
            <person name="Skrede I."/>
            <person name="Stenlid J."/>
            <person name="Wiebenga A."/>
            <person name="Xie X."/>
            <person name="Kuees U."/>
            <person name="Hibbett D.S."/>
            <person name="Hoffmeister D."/>
            <person name="Hoegberg N."/>
            <person name="Martin F."/>
            <person name="Grigoriev I.V."/>
            <person name="Watkinson S.C."/>
        </authorList>
    </citation>
    <scope>NUCLEOTIDE SEQUENCE [LARGE SCALE GENOMIC DNA]</scope>
    <source>
        <strain evidence="3">strain S7.3</strain>
    </source>
</reference>
<dbReference type="InterPro" id="IPR046521">
    <property type="entry name" value="DUF6698"/>
</dbReference>
<keyword evidence="1" id="KW-0472">Membrane</keyword>
<evidence type="ECO:0000313" key="3">
    <source>
        <dbReference type="Proteomes" id="UP000008063"/>
    </source>
</evidence>
<protein>
    <submittedName>
        <fullName evidence="2">Uncharacterized protein</fullName>
    </submittedName>
</protein>
<dbReference type="InParanoid" id="F8PI18"/>
<dbReference type="Pfam" id="PF20414">
    <property type="entry name" value="DUF6698"/>
    <property type="match status" value="1"/>
</dbReference>
<keyword evidence="1" id="KW-1133">Transmembrane helix</keyword>
<evidence type="ECO:0000313" key="2">
    <source>
        <dbReference type="EMBL" id="EGO04596.1"/>
    </source>
</evidence>
<dbReference type="OrthoDB" id="2675119at2759"/>
<name>F8PI18_SERL3</name>